<feature type="repeat" description="WD" evidence="4">
    <location>
        <begin position="1"/>
        <end position="32"/>
    </location>
</feature>
<dbReference type="SUPFAM" id="SSF50978">
    <property type="entry name" value="WD40 repeat-like"/>
    <property type="match status" value="1"/>
</dbReference>
<feature type="region of interest" description="Disordered" evidence="5">
    <location>
        <begin position="57"/>
        <end position="77"/>
    </location>
</feature>
<name>A0A9N9QLL6_9CUCU</name>
<dbReference type="PANTHER" id="PTHR44267">
    <property type="entry name" value="WD REPEAT-CONTAINING PROTEIN 43"/>
    <property type="match status" value="1"/>
</dbReference>
<dbReference type="Pfam" id="PF04003">
    <property type="entry name" value="Utp12"/>
    <property type="match status" value="1"/>
</dbReference>
<keyword evidence="4" id="KW-0853">WD repeat</keyword>
<sequence length="606" mass="66897">MQFSEDGKYFAQISAEGKLRIWNSGSNSLEQEFTPDYHLTAPFTCLHFWNSRFIDNNKTSPSPKRKKRKSGDNQSPDILLGTTSGLIQVYSISKASIDFTINSKTGSKINCLTSNATGSAYSGADQNILEWNLHKKELKSQWKAGNEIVTAILALPDLERLVTASKNIKLWDLGRKELLKTFTGHSSDVVTTLYVCLPDSDTFLLTGSKADRLLSCWNLTADVKRKSAICNFLMEDVVENVAVNLSPDGDIGIAAVNKSGAVHVYRHNFDSKCDKPVKPKTTVQVVSAGQSNDPVKPIRIFSARFVDSDTLSVAHGADPILTFENVVLTSKKSQVLVRIDPLASKQIKDSQVTKLKKPVIGDDVHYSSEALPSKRKTGIQEEIPMEQRLENLTLSKTEAGKVPKVDNVARLLMQGLHSKDKNILRTALCRKDETVIRNTVKRLPVTVFEALIWELSGLVHGKTILSHFGALWLKHLAQVHAGVLISNPNLAELFSGALNSIYSRINTQTALSRLRGKLELLVPQVITTDDARKGDDDEALLVFDDKDSSDSDSDDDEMQIEILSDNEPEEWEEADENDSEPMENGADSSDSESSDVVLVNGEVESD</sequence>
<proteinExistence type="inferred from homology"/>
<dbReference type="PANTHER" id="PTHR44267:SF1">
    <property type="entry name" value="WD REPEAT-CONTAINING PROTEIN 43"/>
    <property type="match status" value="1"/>
</dbReference>
<dbReference type="Proteomes" id="UP001152799">
    <property type="component" value="Chromosome 16"/>
</dbReference>
<dbReference type="Gene3D" id="2.130.10.10">
    <property type="entry name" value="YVTN repeat-like/Quinoprotein amine dehydrogenase"/>
    <property type="match status" value="2"/>
</dbReference>
<dbReference type="InterPro" id="IPR007148">
    <property type="entry name" value="SSU_processome_Utp12"/>
</dbReference>
<feature type="compositionally biased region" description="Acidic residues" evidence="5">
    <location>
        <begin position="550"/>
        <end position="581"/>
    </location>
</feature>
<dbReference type="GO" id="GO:0005730">
    <property type="term" value="C:nucleolus"/>
    <property type="evidence" value="ECO:0007669"/>
    <property type="project" value="TreeGrafter"/>
</dbReference>
<dbReference type="EMBL" id="OU892292">
    <property type="protein sequence ID" value="CAG9763880.1"/>
    <property type="molecule type" value="Genomic_DNA"/>
</dbReference>
<gene>
    <name evidence="7" type="ORF">CEUTPL_LOCUS4531</name>
</gene>
<dbReference type="OrthoDB" id="30195at2759"/>
<dbReference type="PROSITE" id="PS50082">
    <property type="entry name" value="WD_REPEATS_2"/>
    <property type="match status" value="1"/>
</dbReference>
<keyword evidence="8" id="KW-1185">Reference proteome</keyword>
<dbReference type="InterPro" id="IPR052414">
    <property type="entry name" value="U3_snoRNA-assoc_WDR"/>
</dbReference>
<dbReference type="InterPro" id="IPR036322">
    <property type="entry name" value="WD40_repeat_dom_sf"/>
</dbReference>
<evidence type="ECO:0000256" key="1">
    <source>
        <dbReference type="ARBA" id="ARBA00004123"/>
    </source>
</evidence>
<dbReference type="SMART" id="SM00320">
    <property type="entry name" value="WD40"/>
    <property type="match status" value="3"/>
</dbReference>
<accession>A0A9N9QLL6</accession>
<keyword evidence="2" id="KW-0539">Nucleus</keyword>
<comment type="subcellular location">
    <subcellularLocation>
        <location evidence="1">Nucleus</location>
    </subcellularLocation>
</comment>
<evidence type="ECO:0000256" key="2">
    <source>
        <dbReference type="ARBA" id="ARBA00023242"/>
    </source>
</evidence>
<evidence type="ECO:0000259" key="6">
    <source>
        <dbReference type="Pfam" id="PF04003"/>
    </source>
</evidence>
<reference evidence="7" key="1">
    <citation type="submission" date="2022-01" db="EMBL/GenBank/DDBJ databases">
        <authorList>
            <person name="King R."/>
        </authorList>
    </citation>
    <scope>NUCLEOTIDE SEQUENCE</scope>
</reference>
<dbReference type="InterPro" id="IPR015943">
    <property type="entry name" value="WD40/YVTN_repeat-like_dom_sf"/>
</dbReference>
<comment type="similarity">
    <text evidence="3">Belongs to the UTP5 family.</text>
</comment>
<feature type="domain" description="Small-subunit processome Utp12" evidence="6">
    <location>
        <begin position="420"/>
        <end position="521"/>
    </location>
</feature>
<feature type="region of interest" description="Disordered" evidence="5">
    <location>
        <begin position="544"/>
        <end position="606"/>
    </location>
</feature>
<evidence type="ECO:0000256" key="3">
    <source>
        <dbReference type="ARBA" id="ARBA00038335"/>
    </source>
</evidence>
<evidence type="ECO:0000313" key="8">
    <source>
        <dbReference type="Proteomes" id="UP001152799"/>
    </source>
</evidence>
<dbReference type="InterPro" id="IPR001680">
    <property type="entry name" value="WD40_rpt"/>
</dbReference>
<dbReference type="Pfam" id="PF00400">
    <property type="entry name" value="WD40"/>
    <property type="match status" value="1"/>
</dbReference>
<protein>
    <recommendedName>
        <fullName evidence="6">Small-subunit processome Utp12 domain-containing protein</fullName>
    </recommendedName>
</protein>
<evidence type="ECO:0000256" key="5">
    <source>
        <dbReference type="SAM" id="MobiDB-lite"/>
    </source>
</evidence>
<evidence type="ECO:0000313" key="7">
    <source>
        <dbReference type="EMBL" id="CAG9763880.1"/>
    </source>
</evidence>
<organism evidence="7 8">
    <name type="scientific">Ceutorhynchus assimilis</name>
    <name type="common">cabbage seed weevil</name>
    <dbReference type="NCBI Taxonomy" id="467358"/>
    <lineage>
        <taxon>Eukaryota</taxon>
        <taxon>Metazoa</taxon>
        <taxon>Ecdysozoa</taxon>
        <taxon>Arthropoda</taxon>
        <taxon>Hexapoda</taxon>
        <taxon>Insecta</taxon>
        <taxon>Pterygota</taxon>
        <taxon>Neoptera</taxon>
        <taxon>Endopterygota</taxon>
        <taxon>Coleoptera</taxon>
        <taxon>Polyphaga</taxon>
        <taxon>Cucujiformia</taxon>
        <taxon>Curculionidae</taxon>
        <taxon>Ceutorhynchinae</taxon>
        <taxon>Ceutorhynchus</taxon>
    </lineage>
</organism>
<dbReference type="GO" id="GO:0000462">
    <property type="term" value="P:maturation of SSU-rRNA from tricistronic rRNA transcript (SSU-rRNA, 5.8S rRNA, LSU-rRNA)"/>
    <property type="evidence" value="ECO:0007669"/>
    <property type="project" value="TreeGrafter"/>
</dbReference>
<dbReference type="AlphaFoldDB" id="A0A9N9QLL6"/>
<evidence type="ECO:0000256" key="4">
    <source>
        <dbReference type="PROSITE-ProRule" id="PRU00221"/>
    </source>
</evidence>